<keyword evidence="2" id="KW-0560">Oxidoreductase</keyword>
<name>D3EZA8_CONWI</name>
<dbReference type="STRING" id="469383.Cwoe_3455"/>
<reference evidence="2 3" key="1">
    <citation type="journal article" date="2010" name="Stand. Genomic Sci.">
        <title>Complete genome sequence of Conexibacter woesei type strain (ID131577).</title>
        <authorList>
            <person name="Pukall R."/>
            <person name="Lapidus A."/>
            <person name="Glavina Del Rio T."/>
            <person name="Copeland A."/>
            <person name="Tice H."/>
            <person name="Cheng J.-F."/>
            <person name="Lucas S."/>
            <person name="Chen F."/>
            <person name="Nolan M."/>
            <person name="Bruce D."/>
            <person name="Goodwin L."/>
            <person name="Pitluck S."/>
            <person name="Mavromatis K."/>
            <person name="Ivanova N."/>
            <person name="Ovchinnikova G."/>
            <person name="Pati A."/>
            <person name="Chen A."/>
            <person name="Palaniappan K."/>
            <person name="Land M."/>
            <person name="Hauser L."/>
            <person name="Chang Y.-J."/>
            <person name="Jeffries C.D."/>
            <person name="Chain P."/>
            <person name="Meincke L."/>
            <person name="Sims D."/>
            <person name="Brettin T."/>
            <person name="Detter J.C."/>
            <person name="Rohde M."/>
            <person name="Goeker M."/>
            <person name="Bristow J."/>
            <person name="Eisen J.A."/>
            <person name="Markowitz V."/>
            <person name="Kyrpides N.C."/>
            <person name="Klenk H.-P."/>
            <person name="Hugenholtz P."/>
        </authorList>
    </citation>
    <scope>NUCLEOTIDE SEQUENCE [LARGE SCALE GENOMIC DNA]</scope>
    <source>
        <strain evidence="3">DSM 14684 / CIP 108061 / JCM 11494 / NBRC 100937 / ID131577</strain>
    </source>
</reference>
<sequence length="101" mass="11425" precursor="true">MIVVMNVVSAAEGRAADFEEAFRTRESHLSGVEGFLGFELLRREGENEYLVTSRWESREAFQGWLRSDAFRKAHSHGGGQGQLSHGNEVRTYEVLQREVPA</sequence>
<keyword evidence="3" id="KW-1185">Reference proteome</keyword>
<dbReference type="PANTHER" id="PTHR34474:SF2">
    <property type="entry name" value="SIGNAL TRANSDUCTION PROTEIN TRAP"/>
    <property type="match status" value="1"/>
</dbReference>
<dbReference type="PANTHER" id="PTHR34474">
    <property type="entry name" value="SIGNAL TRANSDUCTION PROTEIN TRAP"/>
    <property type="match status" value="1"/>
</dbReference>
<dbReference type="PROSITE" id="PS51725">
    <property type="entry name" value="ABM"/>
    <property type="match status" value="1"/>
</dbReference>
<proteinExistence type="predicted"/>
<evidence type="ECO:0000313" key="3">
    <source>
        <dbReference type="Proteomes" id="UP000008229"/>
    </source>
</evidence>
<dbReference type="Pfam" id="PF03992">
    <property type="entry name" value="ABM"/>
    <property type="match status" value="1"/>
</dbReference>
<dbReference type="Gene3D" id="3.30.70.100">
    <property type="match status" value="1"/>
</dbReference>
<dbReference type="EMBL" id="CP001854">
    <property type="protein sequence ID" value="ADB51873.1"/>
    <property type="molecule type" value="Genomic_DNA"/>
</dbReference>
<dbReference type="SUPFAM" id="SSF54909">
    <property type="entry name" value="Dimeric alpha+beta barrel"/>
    <property type="match status" value="1"/>
</dbReference>
<evidence type="ECO:0000259" key="1">
    <source>
        <dbReference type="PROSITE" id="PS51725"/>
    </source>
</evidence>
<dbReference type="eggNOG" id="COG2329">
    <property type="taxonomic scope" value="Bacteria"/>
</dbReference>
<dbReference type="KEGG" id="cwo:Cwoe_3455"/>
<gene>
    <name evidence="2" type="ordered locus">Cwoe_3455</name>
</gene>
<feature type="domain" description="ABM" evidence="1">
    <location>
        <begin position="2"/>
        <end position="94"/>
    </location>
</feature>
<keyword evidence="2" id="KW-0503">Monooxygenase</keyword>
<dbReference type="GO" id="GO:0004497">
    <property type="term" value="F:monooxygenase activity"/>
    <property type="evidence" value="ECO:0007669"/>
    <property type="project" value="UniProtKB-KW"/>
</dbReference>
<dbReference type="Proteomes" id="UP000008229">
    <property type="component" value="Chromosome"/>
</dbReference>
<accession>D3EZA8</accession>
<dbReference type="InterPro" id="IPR011008">
    <property type="entry name" value="Dimeric_a/b-barrel"/>
</dbReference>
<dbReference type="AlphaFoldDB" id="D3EZA8"/>
<protein>
    <submittedName>
        <fullName evidence="2">Antibiotic biosynthesis monooxygenase</fullName>
    </submittedName>
</protein>
<dbReference type="InterPro" id="IPR050404">
    <property type="entry name" value="Heme-degrading_MO"/>
</dbReference>
<organism evidence="2 3">
    <name type="scientific">Conexibacter woesei (strain DSM 14684 / CCUG 47730 / CIP 108061 / JCM 11494 / NBRC 100937 / ID131577)</name>
    <dbReference type="NCBI Taxonomy" id="469383"/>
    <lineage>
        <taxon>Bacteria</taxon>
        <taxon>Bacillati</taxon>
        <taxon>Actinomycetota</taxon>
        <taxon>Thermoleophilia</taxon>
        <taxon>Solirubrobacterales</taxon>
        <taxon>Conexibacteraceae</taxon>
        <taxon>Conexibacter</taxon>
    </lineage>
</organism>
<dbReference type="InterPro" id="IPR007138">
    <property type="entry name" value="ABM_dom"/>
</dbReference>
<reference evidence="3" key="2">
    <citation type="submission" date="2010-01" db="EMBL/GenBank/DDBJ databases">
        <title>The complete genome of Conexibacter woesei DSM 14684.</title>
        <authorList>
            <consortium name="US DOE Joint Genome Institute (JGI-PGF)"/>
            <person name="Lucas S."/>
            <person name="Copeland A."/>
            <person name="Lapidus A."/>
            <person name="Glavina del Rio T."/>
            <person name="Dalin E."/>
            <person name="Tice H."/>
            <person name="Bruce D."/>
            <person name="Goodwin L."/>
            <person name="Pitluck S."/>
            <person name="Kyrpides N."/>
            <person name="Mavromatis K."/>
            <person name="Ivanova N."/>
            <person name="Mikhailova N."/>
            <person name="Chertkov O."/>
            <person name="Brettin T."/>
            <person name="Detter J.C."/>
            <person name="Han C."/>
            <person name="Larimer F."/>
            <person name="Land M."/>
            <person name="Hauser L."/>
            <person name="Markowitz V."/>
            <person name="Cheng J.-F."/>
            <person name="Hugenholtz P."/>
            <person name="Woyke T."/>
            <person name="Wu D."/>
            <person name="Pukall R."/>
            <person name="Steenblock K."/>
            <person name="Schneider S."/>
            <person name="Klenk H.-P."/>
            <person name="Eisen J.A."/>
        </authorList>
    </citation>
    <scope>NUCLEOTIDE SEQUENCE [LARGE SCALE GENOMIC DNA]</scope>
    <source>
        <strain evidence="3">DSM 14684 / CIP 108061 / JCM 11494 / NBRC 100937 / ID131577</strain>
    </source>
</reference>
<dbReference type="HOGENOM" id="CLU_141544_2_1_11"/>
<evidence type="ECO:0000313" key="2">
    <source>
        <dbReference type="EMBL" id="ADB51873.1"/>
    </source>
</evidence>